<feature type="region of interest" description="Disordered" evidence="4">
    <location>
        <begin position="1"/>
        <end position="20"/>
    </location>
</feature>
<dbReference type="Proteomes" id="UP001168821">
    <property type="component" value="Unassembled WGS sequence"/>
</dbReference>
<evidence type="ECO:0000256" key="2">
    <source>
        <dbReference type="ARBA" id="ARBA00022771"/>
    </source>
</evidence>
<keyword evidence="2" id="KW-0863">Zinc-finger</keyword>
<accession>A0AA38MF00</accession>
<dbReference type="Pfam" id="PF13920">
    <property type="entry name" value="zf-C3HC4_3"/>
    <property type="match status" value="1"/>
</dbReference>
<proteinExistence type="predicted"/>
<feature type="compositionally biased region" description="Basic and acidic residues" evidence="4">
    <location>
        <begin position="53"/>
        <end position="64"/>
    </location>
</feature>
<feature type="compositionally biased region" description="Low complexity" evidence="4">
    <location>
        <begin position="230"/>
        <end position="239"/>
    </location>
</feature>
<dbReference type="GO" id="GO:0043066">
    <property type="term" value="P:negative regulation of apoptotic process"/>
    <property type="evidence" value="ECO:0007669"/>
    <property type="project" value="TreeGrafter"/>
</dbReference>
<feature type="region of interest" description="Disordered" evidence="4">
    <location>
        <begin position="37"/>
        <end position="68"/>
    </location>
</feature>
<dbReference type="PANTHER" id="PTHR46858">
    <property type="entry name" value="OS05G0521000 PROTEIN"/>
    <property type="match status" value="1"/>
</dbReference>
<dbReference type="Gene3D" id="2.30.30.380">
    <property type="entry name" value="Zn-finger domain of Sec23/24"/>
    <property type="match status" value="1"/>
</dbReference>
<dbReference type="Gene3D" id="3.30.40.10">
    <property type="entry name" value="Zinc/RING finger domain, C3HC4 (zinc finger)"/>
    <property type="match status" value="1"/>
</dbReference>
<evidence type="ECO:0008006" key="7">
    <source>
        <dbReference type="Google" id="ProtNLM"/>
    </source>
</evidence>
<feature type="compositionally biased region" description="Basic and acidic residues" evidence="4">
    <location>
        <begin position="274"/>
        <end position="311"/>
    </location>
</feature>
<keyword evidence="1" id="KW-0479">Metal-binding</keyword>
<protein>
    <recommendedName>
        <fullName evidence="7">E3 ubiquitin-protein ligase Mdm2</fullName>
    </recommendedName>
</protein>
<dbReference type="InterPro" id="IPR013083">
    <property type="entry name" value="Znf_RING/FYVE/PHD"/>
</dbReference>
<feature type="region of interest" description="Disordered" evidence="4">
    <location>
        <begin position="230"/>
        <end position="311"/>
    </location>
</feature>
<evidence type="ECO:0000256" key="4">
    <source>
        <dbReference type="SAM" id="MobiDB-lite"/>
    </source>
</evidence>
<organism evidence="5 6">
    <name type="scientific">Zophobas morio</name>
    <dbReference type="NCBI Taxonomy" id="2755281"/>
    <lineage>
        <taxon>Eukaryota</taxon>
        <taxon>Metazoa</taxon>
        <taxon>Ecdysozoa</taxon>
        <taxon>Arthropoda</taxon>
        <taxon>Hexapoda</taxon>
        <taxon>Insecta</taxon>
        <taxon>Pterygota</taxon>
        <taxon>Neoptera</taxon>
        <taxon>Endopterygota</taxon>
        <taxon>Coleoptera</taxon>
        <taxon>Polyphaga</taxon>
        <taxon>Cucujiformia</taxon>
        <taxon>Tenebrionidae</taxon>
        <taxon>Zophobas</taxon>
    </lineage>
</organism>
<keyword evidence="3" id="KW-0862">Zinc</keyword>
<keyword evidence="6" id="KW-1185">Reference proteome</keyword>
<dbReference type="SUPFAM" id="SSF90209">
    <property type="entry name" value="Ran binding protein zinc finger-like"/>
    <property type="match status" value="1"/>
</dbReference>
<reference evidence="5" key="1">
    <citation type="journal article" date="2023" name="G3 (Bethesda)">
        <title>Whole genome assemblies of Zophobas morio and Tenebrio molitor.</title>
        <authorList>
            <person name="Kaur S."/>
            <person name="Stinson S.A."/>
            <person name="diCenzo G.C."/>
        </authorList>
    </citation>
    <scope>NUCLEOTIDE SEQUENCE</scope>
    <source>
        <strain evidence="5">QUZm001</strain>
    </source>
</reference>
<gene>
    <name evidence="5" type="ORF">Zmor_013753</name>
</gene>
<name>A0AA38MF00_9CUCU</name>
<dbReference type="CDD" id="cd16646">
    <property type="entry name" value="mRING-HC-C2H2C4_MDM2-like"/>
    <property type="match status" value="1"/>
</dbReference>
<dbReference type="GO" id="GO:0016567">
    <property type="term" value="P:protein ubiquitination"/>
    <property type="evidence" value="ECO:0007669"/>
    <property type="project" value="TreeGrafter"/>
</dbReference>
<dbReference type="GO" id="GO:0010468">
    <property type="term" value="P:regulation of gene expression"/>
    <property type="evidence" value="ECO:0007669"/>
    <property type="project" value="TreeGrafter"/>
</dbReference>
<evidence type="ECO:0000256" key="1">
    <source>
        <dbReference type="ARBA" id="ARBA00022723"/>
    </source>
</evidence>
<dbReference type="AlphaFoldDB" id="A0AA38MF00"/>
<evidence type="ECO:0000313" key="5">
    <source>
        <dbReference type="EMBL" id="KAJ3654575.1"/>
    </source>
</evidence>
<dbReference type="PANTHER" id="PTHR46858:SF5">
    <property type="entry name" value="E3 UBIQUITIN-PROTEIN LIGASE APD1-RELATED"/>
    <property type="match status" value="1"/>
</dbReference>
<comment type="caution">
    <text evidence="5">The sequence shown here is derived from an EMBL/GenBank/DDBJ whole genome shotgun (WGS) entry which is preliminary data.</text>
</comment>
<dbReference type="GO" id="GO:0061630">
    <property type="term" value="F:ubiquitin protein ligase activity"/>
    <property type="evidence" value="ECO:0007669"/>
    <property type="project" value="TreeGrafter"/>
</dbReference>
<evidence type="ECO:0000256" key="3">
    <source>
        <dbReference type="ARBA" id="ARBA00022833"/>
    </source>
</evidence>
<dbReference type="InterPro" id="IPR036443">
    <property type="entry name" value="Znf_RanBP2_sf"/>
</dbReference>
<sequence>MSTSTMPWRKSSFDLDSPAQNKTEKGAIRYFFRLESESSAASADDTESVYSVQDKETDVVRDTSDTSSNTSEYHLVDIEYEIESVSASDDERDVIIFDSSGESEDMIYAAAMVADSSFETFVTDAEDSDNSMQDDSNTGPTDYWTCIQCKSQNDHPQYRFCEKCFQDRKAIFPPRPRRRKKAEQNTEKPLLPVKLDVLQSCLNGLSSQDSGISSSQEFGSLCLDQIVVPSSEKPSTSLPEPEPEEEVKSRKRQFSESSLSDEYEAKRPRKQAKTTKEEKGKVEEKKVEEKSDDKKDNVVSESARTKDEPVKGPLPELKEDCIVCNVKPKNSVFLHGRIAHMCCCYTCAMRTWKSVKRCPICQRKVSNVVRVFTA</sequence>
<dbReference type="GO" id="GO:0008270">
    <property type="term" value="F:zinc ion binding"/>
    <property type="evidence" value="ECO:0007669"/>
    <property type="project" value="UniProtKB-KW"/>
</dbReference>
<dbReference type="EMBL" id="JALNTZ010000004">
    <property type="protein sequence ID" value="KAJ3654575.1"/>
    <property type="molecule type" value="Genomic_DNA"/>
</dbReference>
<evidence type="ECO:0000313" key="6">
    <source>
        <dbReference type="Proteomes" id="UP001168821"/>
    </source>
</evidence>